<name>A0ABV5FJJ0_9FLAO</name>
<accession>A0ABV5FJJ0</accession>
<protein>
    <submittedName>
        <fullName evidence="1">Uncharacterized protein</fullName>
    </submittedName>
</protein>
<dbReference type="Proteomes" id="UP001589589">
    <property type="component" value="Unassembled WGS sequence"/>
</dbReference>
<gene>
    <name evidence="1" type="ORF">ACFFUQ_06675</name>
</gene>
<reference evidence="1 2" key="1">
    <citation type="submission" date="2024-09" db="EMBL/GenBank/DDBJ databases">
        <authorList>
            <person name="Sun Q."/>
            <person name="Mori K."/>
        </authorList>
    </citation>
    <scope>NUCLEOTIDE SEQUENCE [LARGE SCALE GENOMIC DNA]</scope>
    <source>
        <strain evidence="1 2">CECT 7908</strain>
    </source>
</reference>
<organism evidence="1 2">
    <name type="scientific">Flavobacterium branchiarum</name>
    <dbReference type="NCBI Taxonomy" id="1114870"/>
    <lineage>
        <taxon>Bacteria</taxon>
        <taxon>Pseudomonadati</taxon>
        <taxon>Bacteroidota</taxon>
        <taxon>Flavobacteriia</taxon>
        <taxon>Flavobacteriales</taxon>
        <taxon>Flavobacteriaceae</taxon>
        <taxon>Flavobacterium</taxon>
    </lineage>
</organism>
<evidence type="ECO:0000313" key="2">
    <source>
        <dbReference type="Proteomes" id="UP001589589"/>
    </source>
</evidence>
<comment type="caution">
    <text evidence="1">The sequence shown here is derived from an EMBL/GenBank/DDBJ whole genome shotgun (WGS) entry which is preliminary data.</text>
</comment>
<proteinExistence type="predicted"/>
<dbReference type="RefSeq" id="WP_290267522.1">
    <property type="nucleotide sequence ID" value="NZ_JAUFQQ010000005.1"/>
</dbReference>
<dbReference type="EMBL" id="JBHMEX010000025">
    <property type="protein sequence ID" value="MFB9063703.1"/>
    <property type="molecule type" value="Genomic_DNA"/>
</dbReference>
<sequence length="509" mass="56856">MKNFIILFVFCTSFISFGQKIKEDKNQIFFDGTAIAKVEKDKSGTQFTYTSLNDSNGIIANLKTHKIDAQNSKSWLVVTNLDGSKKTEVNFELLSFTLNYKKAIAELLAKKYNVFTANGLENLDTFFAEERPSITAEIDKLKEAGKVDEKQLSALNYQVHSTEKLIFSGLVPEDAFTSKYNDAERKEFMSKVVAKYDISMKQNNSPMAVLNVEISSLSGRVLVKGVERGGKFVVALTESNTTFTYVPSVKFVANDVNSTKSFIKELVDKTYLNGQKYMTLSEAEVLLSARRDDKIAKTNEAKLNSSNIYDQRGYVIDNKGVKLEGTLSIDFENITPKSSSSGMIDLDAAGDGKGLKVTAKNEKGNFRIYNYKAKENVMFSIINDDNTETKFKALLVKIENIAPKDNSALDLGALAGMSLASASWKYFKEVESTDKMSIYQDLPSNSYVIKIPTQEKGFQVLVKKGKEDKFLSKLKEYVGASIDSNELEKIDYSNLEGLKNLSDLYSNFK</sequence>
<evidence type="ECO:0000313" key="1">
    <source>
        <dbReference type="EMBL" id="MFB9063703.1"/>
    </source>
</evidence>
<keyword evidence="2" id="KW-1185">Reference proteome</keyword>